<name>A0ABR6VJ38_9FIRM</name>
<feature type="chain" id="PRO_5047287659" evidence="2">
    <location>
        <begin position="25"/>
        <end position="484"/>
    </location>
</feature>
<keyword evidence="1" id="KW-0472">Membrane</keyword>
<dbReference type="EMBL" id="JACOGK010000006">
    <property type="protein sequence ID" value="MBC3536211.1"/>
    <property type="molecule type" value="Genomic_DNA"/>
</dbReference>
<accession>A0ABR6VJ38</accession>
<proteinExistence type="predicted"/>
<feature type="transmembrane region" description="Helical" evidence="1">
    <location>
        <begin position="211"/>
        <end position="229"/>
    </location>
</feature>
<dbReference type="RefSeq" id="WP_186502375.1">
    <property type="nucleotide sequence ID" value="NZ_JACOGK010000006.1"/>
</dbReference>
<comment type="caution">
    <text evidence="3">The sequence shown here is derived from an EMBL/GenBank/DDBJ whole genome shotgun (WGS) entry which is preliminary data.</text>
</comment>
<feature type="transmembrane region" description="Helical" evidence="1">
    <location>
        <begin position="391"/>
        <end position="411"/>
    </location>
</feature>
<feature type="transmembrane region" description="Helical" evidence="1">
    <location>
        <begin position="418"/>
        <end position="437"/>
    </location>
</feature>
<keyword evidence="2" id="KW-0732">Signal</keyword>
<feature type="transmembrane region" description="Helical" evidence="1">
    <location>
        <begin position="102"/>
        <end position="121"/>
    </location>
</feature>
<dbReference type="Pfam" id="PF16980">
    <property type="entry name" value="CitMHS_2"/>
    <property type="match status" value="1"/>
</dbReference>
<evidence type="ECO:0000256" key="2">
    <source>
        <dbReference type="SAM" id="SignalP"/>
    </source>
</evidence>
<gene>
    <name evidence="3" type="ORF">H8J70_02940</name>
</gene>
<dbReference type="Proteomes" id="UP000606870">
    <property type="component" value="Unassembled WGS sequence"/>
</dbReference>
<sequence>MTKLCRILLGSLTWLTLSASPVFANEAAHEMVNQVLPVWSVIPFVGMLLSIAIIPLIKGDWWAENMKWVSLAWSLVFLIPFSFAYGAGEGAFRLLESVLLDYIPFIVLLYGLFVTAGGIVIKGTMTGTTKVNALLLLIGTALASWIGTTGAAMLMIRPLIRANAWRKKKVHLMVFFIFLVANMGGCLTPLGDPPLFMGFQRGVPFTWTFHLFPILAFNLILLFAVFMLLDHHYYKKELAEGRSPLDMQKEGEKEPIRIEGAHNLIFIGMIICGVLANGMLPEWIPAFANGAGIHVYDEIVFPYATLAEVVIILVAALLSLKTTQEHTRALNEFTNGPIIEVATLFIGIFITMIPALMLLKTHGAELGINQPWQMFWATGALSSFLDNTPTYLVFLQTAGSLGATTGIVTSVGTVSQIMLEAIAAGAVFMGANTYIGNAPNFMVKAIAEENNINMPSFFGYMAWSNAILIPTFIIDTFVFFLLFL</sequence>
<keyword evidence="1" id="KW-1133">Transmembrane helix</keyword>
<feature type="transmembrane region" description="Helical" evidence="1">
    <location>
        <begin position="300"/>
        <end position="320"/>
    </location>
</feature>
<feature type="transmembrane region" description="Helical" evidence="1">
    <location>
        <begin position="172"/>
        <end position="191"/>
    </location>
</feature>
<feature type="transmembrane region" description="Helical" evidence="1">
    <location>
        <begin position="263"/>
        <end position="280"/>
    </location>
</feature>
<feature type="transmembrane region" description="Helical" evidence="1">
    <location>
        <begin position="34"/>
        <end position="57"/>
    </location>
</feature>
<organism evidence="3 4">
    <name type="scientific">Megasphaera hominis</name>
    <dbReference type="NCBI Taxonomy" id="159836"/>
    <lineage>
        <taxon>Bacteria</taxon>
        <taxon>Bacillati</taxon>
        <taxon>Bacillota</taxon>
        <taxon>Negativicutes</taxon>
        <taxon>Veillonellales</taxon>
        <taxon>Veillonellaceae</taxon>
        <taxon>Megasphaera</taxon>
    </lineage>
</organism>
<evidence type="ECO:0000313" key="3">
    <source>
        <dbReference type="EMBL" id="MBC3536211.1"/>
    </source>
</evidence>
<keyword evidence="4" id="KW-1185">Reference proteome</keyword>
<evidence type="ECO:0000256" key="1">
    <source>
        <dbReference type="SAM" id="Phobius"/>
    </source>
</evidence>
<dbReference type="InterPro" id="IPR031566">
    <property type="entry name" value="CitMHS_2"/>
</dbReference>
<feature type="signal peptide" evidence="2">
    <location>
        <begin position="1"/>
        <end position="24"/>
    </location>
</feature>
<reference evidence="3 4" key="1">
    <citation type="submission" date="2020-08" db="EMBL/GenBank/DDBJ databases">
        <authorList>
            <person name="Liu C."/>
            <person name="Sun Q."/>
        </authorList>
    </citation>
    <scope>NUCLEOTIDE SEQUENCE [LARGE SCALE GENOMIC DNA]</scope>
    <source>
        <strain evidence="3 4">NSJ-59</strain>
    </source>
</reference>
<protein>
    <submittedName>
        <fullName evidence="3">Sodium:proton antiporter</fullName>
    </submittedName>
</protein>
<evidence type="ECO:0000313" key="4">
    <source>
        <dbReference type="Proteomes" id="UP000606870"/>
    </source>
</evidence>
<feature type="transmembrane region" description="Helical" evidence="1">
    <location>
        <begin position="457"/>
        <end position="483"/>
    </location>
</feature>
<feature type="transmembrane region" description="Helical" evidence="1">
    <location>
        <begin position="341"/>
        <end position="359"/>
    </location>
</feature>
<keyword evidence="1" id="KW-0812">Transmembrane</keyword>
<feature type="transmembrane region" description="Helical" evidence="1">
    <location>
        <begin position="133"/>
        <end position="160"/>
    </location>
</feature>